<comment type="similarity">
    <text evidence="1">Belongs to the SMC family. SbcC subfamily.</text>
</comment>
<gene>
    <name evidence="6" type="ORF">GY4MC1_1431</name>
</gene>
<feature type="coiled-coil region" evidence="4">
    <location>
        <begin position="145"/>
        <end position="172"/>
    </location>
</feature>
<protein>
    <recommendedName>
        <fullName evidence="3">Nuclease SbcCD subunit C</fullName>
    </recommendedName>
</protein>
<sequence length="475" mass="56199">MKIISLELRHFKNHTQAFFEFKETNHFFGDNFTGKTSIGDAIVFALYGVTKHGFKSHVHDFIQTGKNSMSVKIMVQLNNRILEIERSINDKQETLTLNKNKVTQKQLSQLIGDHVPFIYSFFPDVFPEEEKKIAREFLISLLPNKNEINMHINNLETKMKDLLKQEKKLKQNITYYYGQLNMLESQFYSAQNQPHHELADLHEMEAKKSSNEIALEKAKNQKEEMKTSISLLQKRLQEIDSQLLHLDKCQELKVNEPCPLCKQMLSYEYLLPFKNKALFSKKQLLSDRERWEQKERILHHKLTELEMEIERLQMEIQKQKALMEQYENNQIFEKQVQQKKSEIIDIIKGREMHIQTIKSEINLTKHELAQVFANIQNTINSQLSDAKIFLFKRLKNGELRPDFQIFYKNRPYRVLSYSEKIKCMIEISSIIRYFSNISYPIFIDNLESVTHLNPPKTQIFTASVRKGMPLQLYAK</sequence>
<feature type="coiled-coil region" evidence="4">
    <location>
        <begin position="288"/>
        <end position="329"/>
    </location>
</feature>
<organism evidence="6">
    <name type="scientific">Geobacillus sp. (strain Y4.1MC1)</name>
    <dbReference type="NCBI Taxonomy" id="581103"/>
    <lineage>
        <taxon>Bacteria</taxon>
        <taxon>Bacillati</taxon>
        <taxon>Bacillota</taxon>
        <taxon>Bacilli</taxon>
        <taxon>Bacillales</taxon>
        <taxon>Anoxybacillaceae</taxon>
        <taxon>Geobacillus</taxon>
    </lineage>
</organism>
<dbReference type="InterPro" id="IPR038734">
    <property type="entry name" value="YhaN_AAA"/>
</dbReference>
<dbReference type="InterPro" id="IPR027417">
    <property type="entry name" value="P-loop_NTPase"/>
</dbReference>
<accession>A0A7U3YEQ3</accession>
<evidence type="ECO:0000256" key="3">
    <source>
        <dbReference type="ARBA" id="ARBA00013368"/>
    </source>
</evidence>
<dbReference type="Pfam" id="PF13514">
    <property type="entry name" value="AAA_27"/>
    <property type="match status" value="1"/>
</dbReference>
<feature type="coiled-coil region" evidence="4">
    <location>
        <begin position="201"/>
        <end position="242"/>
    </location>
</feature>
<evidence type="ECO:0000256" key="4">
    <source>
        <dbReference type="SAM" id="Coils"/>
    </source>
</evidence>
<comment type="subunit">
    <text evidence="2">Heterodimer of SbcC and SbcD.</text>
</comment>
<dbReference type="SUPFAM" id="SSF52540">
    <property type="entry name" value="P-loop containing nucleoside triphosphate hydrolases"/>
    <property type="match status" value="1"/>
</dbReference>
<dbReference type="KEGG" id="gmc:GY4MC1_1431"/>
<evidence type="ECO:0000256" key="1">
    <source>
        <dbReference type="ARBA" id="ARBA00006930"/>
    </source>
</evidence>
<dbReference type="EMBL" id="CP002293">
    <property type="protein sequence ID" value="ADP74231.1"/>
    <property type="molecule type" value="Genomic_DNA"/>
</dbReference>
<keyword evidence="4" id="KW-0175">Coiled coil</keyword>
<dbReference type="PANTHER" id="PTHR32114">
    <property type="entry name" value="ABC TRANSPORTER ABCH.3"/>
    <property type="match status" value="1"/>
</dbReference>
<evidence type="ECO:0000313" key="6">
    <source>
        <dbReference type="EMBL" id="ADP74231.1"/>
    </source>
</evidence>
<proteinExistence type="inferred from homology"/>
<reference evidence="6" key="1">
    <citation type="submission" date="2010-10" db="EMBL/GenBank/DDBJ databases">
        <title>Complete sequence of chromosome of Geobacillus sp. Y4.1MC1.</title>
        <authorList>
            <consortium name="US DOE Joint Genome Institute"/>
            <person name="Lucas S."/>
            <person name="Copeland A."/>
            <person name="Lapidus A."/>
            <person name="Cheng J.-F."/>
            <person name="Bruce D."/>
            <person name="Goodwin L."/>
            <person name="Pitluck S."/>
            <person name="Chertkov O."/>
            <person name="Zhang X."/>
            <person name="Detter J.C."/>
            <person name="Han C."/>
            <person name="Tapia R."/>
            <person name="Land M."/>
            <person name="Hauser L."/>
            <person name="Jeffries C."/>
            <person name="Kyrpides N."/>
            <person name="Ivanova N."/>
            <person name="Ovchinnikova G."/>
            <person name="Brumm P."/>
            <person name="Mead D."/>
            <person name="Woyke T."/>
        </authorList>
    </citation>
    <scope>NUCLEOTIDE SEQUENCE [LARGE SCALE GENOMIC DNA]</scope>
    <source>
        <strain evidence="6">Y4.1MC1</strain>
    </source>
</reference>
<evidence type="ECO:0000259" key="5">
    <source>
        <dbReference type="Pfam" id="PF13514"/>
    </source>
</evidence>
<evidence type="ECO:0000256" key="2">
    <source>
        <dbReference type="ARBA" id="ARBA00011322"/>
    </source>
</evidence>
<dbReference type="PANTHER" id="PTHR32114:SF2">
    <property type="entry name" value="ABC TRANSPORTER ABCH.3"/>
    <property type="match status" value="1"/>
</dbReference>
<dbReference type="AlphaFoldDB" id="A0A7U3YEQ3"/>
<name>A0A7U3YEQ3_GEOS0</name>
<dbReference type="Gene3D" id="3.40.50.300">
    <property type="entry name" value="P-loop containing nucleotide triphosphate hydrolases"/>
    <property type="match status" value="1"/>
</dbReference>
<feature type="domain" description="YhaN AAA" evidence="5">
    <location>
        <begin position="1"/>
        <end position="205"/>
    </location>
</feature>